<evidence type="ECO:0000256" key="4">
    <source>
        <dbReference type="ARBA" id="ARBA00022807"/>
    </source>
</evidence>
<organism evidence="8 9">
    <name type="scientific">Blomia tropicalis</name>
    <name type="common">Mite</name>
    <dbReference type="NCBI Taxonomy" id="40697"/>
    <lineage>
        <taxon>Eukaryota</taxon>
        <taxon>Metazoa</taxon>
        <taxon>Ecdysozoa</taxon>
        <taxon>Arthropoda</taxon>
        <taxon>Chelicerata</taxon>
        <taxon>Arachnida</taxon>
        <taxon>Acari</taxon>
        <taxon>Acariformes</taxon>
        <taxon>Sarcoptiformes</taxon>
        <taxon>Astigmata</taxon>
        <taxon>Glycyphagoidea</taxon>
        <taxon>Echimyopodidae</taxon>
        <taxon>Blomia</taxon>
    </lineage>
</organism>
<accession>A0A9Q0RPG0</accession>
<feature type="domain" description="Peptidase C1A papain C-terminal" evidence="7">
    <location>
        <begin position="467"/>
        <end position="667"/>
    </location>
</feature>
<dbReference type="PROSITE" id="PS00139">
    <property type="entry name" value="THIOL_PROTEASE_CYS"/>
    <property type="match status" value="2"/>
</dbReference>
<dbReference type="InterPro" id="IPR039417">
    <property type="entry name" value="Peptidase_C1A_papain-like"/>
</dbReference>
<evidence type="ECO:0000256" key="6">
    <source>
        <dbReference type="SAM" id="SignalP"/>
    </source>
</evidence>
<gene>
    <name evidence="8" type="ORF">RDWZM_001948</name>
</gene>
<evidence type="ECO:0000256" key="3">
    <source>
        <dbReference type="ARBA" id="ARBA00022801"/>
    </source>
</evidence>
<dbReference type="InterPro" id="IPR025661">
    <property type="entry name" value="Pept_asp_AS"/>
</dbReference>
<feature type="domain" description="Peptidase C1A papain C-terminal" evidence="7">
    <location>
        <begin position="187"/>
        <end position="368"/>
    </location>
</feature>
<evidence type="ECO:0000256" key="1">
    <source>
        <dbReference type="ARBA" id="ARBA00008455"/>
    </source>
</evidence>
<evidence type="ECO:0000256" key="2">
    <source>
        <dbReference type="ARBA" id="ARBA00022670"/>
    </source>
</evidence>
<dbReference type="GO" id="GO:0008234">
    <property type="term" value="F:cysteine-type peptidase activity"/>
    <property type="evidence" value="ECO:0007669"/>
    <property type="project" value="UniProtKB-KW"/>
</dbReference>
<proteinExistence type="inferred from homology"/>
<evidence type="ECO:0000313" key="9">
    <source>
        <dbReference type="Proteomes" id="UP001142055"/>
    </source>
</evidence>
<keyword evidence="4" id="KW-0788">Thiol protease</keyword>
<comment type="similarity">
    <text evidence="1">Belongs to the peptidase C1 family.</text>
</comment>
<dbReference type="Gene3D" id="3.90.70.10">
    <property type="entry name" value="Cysteine proteinases"/>
    <property type="match status" value="3"/>
</dbReference>
<dbReference type="CDD" id="cd02248">
    <property type="entry name" value="Peptidase_C1A"/>
    <property type="match status" value="2"/>
</dbReference>
<dbReference type="PRINTS" id="PR00705">
    <property type="entry name" value="PAPAIN"/>
</dbReference>
<keyword evidence="3" id="KW-0378">Hydrolase</keyword>
<protein>
    <recommendedName>
        <fullName evidence="7">Peptidase C1A papain C-terminal domain-containing protein</fullName>
    </recommendedName>
</protein>
<evidence type="ECO:0000256" key="5">
    <source>
        <dbReference type="ARBA" id="ARBA00023157"/>
    </source>
</evidence>
<dbReference type="Pfam" id="PF00112">
    <property type="entry name" value="Peptidase_C1"/>
    <property type="match status" value="3"/>
</dbReference>
<keyword evidence="5" id="KW-1015">Disulfide bond</keyword>
<dbReference type="SMART" id="SM00645">
    <property type="entry name" value="Pept_C1"/>
    <property type="match status" value="2"/>
</dbReference>
<dbReference type="OMA" id="YMIRVEK"/>
<dbReference type="PROSITE" id="PS00639">
    <property type="entry name" value="THIOL_PROTEASE_HIS"/>
    <property type="match status" value="1"/>
</dbReference>
<dbReference type="PROSITE" id="PS00640">
    <property type="entry name" value="THIOL_PROTEASE_ASN"/>
    <property type="match status" value="2"/>
</dbReference>
<dbReference type="InterPro" id="IPR025660">
    <property type="entry name" value="Pept_his_AS"/>
</dbReference>
<dbReference type="PANTHER" id="PTHR12411">
    <property type="entry name" value="CYSTEINE PROTEASE FAMILY C1-RELATED"/>
    <property type="match status" value="1"/>
</dbReference>
<dbReference type="SUPFAM" id="SSF54001">
    <property type="entry name" value="Cysteine proteinases"/>
    <property type="match status" value="3"/>
</dbReference>
<dbReference type="InterPro" id="IPR000169">
    <property type="entry name" value="Pept_cys_AS"/>
</dbReference>
<name>A0A9Q0RPG0_BLOTA</name>
<dbReference type="InterPro" id="IPR038765">
    <property type="entry name" value="Papain-like_cys_pep_sf"/>
</dbReference>
<reference evidence="8" key="1">
    <citation type="submission" date="2022-12" db="EMBL/GenBank/DDBJ databases">
        <title>Genome assemblies of Blomia tropicalis.</title>
        <authorList>
            <person name="Cui Y."/>
        </authorList>
    </citation>
    <scope>NUCLEOTIDE SEQUENCE</scope>
    <source>
        <tissue evidence="8">Adult mites</tissue>
    </source>
</reference>
<feature type="signal peptide" evidence="6">
    <location>
        <begin position="1"/>
        <end position="18"/>
    </location>
</feature>
<evidence type="ECO:0000259" key="7">
    <source>
        <dbReference type="SMART" id="SM00645"/>
    </source>
</evidence>
<keyword evidence="6" id="KW-0732">Signal</keyword>
<evidence type="ECO:0000313" key="8">
    <source>
        <dbReference type="EMBL" id="KAJ6223403.1"/>
    </source>
</evidence>
<keyword evidence="9" id="KW-1185">Reference proteome</keyword>
<dbReference type="AlphaFoldDB" id="A0A9Q0RPG0"/>
<dbReference type="InterPro" id="IPR000668">
    <property type="entry name" value="Peptidase_C1A_C"/>
</dbReference>
<sequence length="833" mass="95521">MKYLVLNIALLLFGSIVSISVNRKHDFLKDILLDYDIDIDTKLINLFPNMEGIEKVQALHNNDTELNDCYNMEIGDHTYNIFTDSLYTIIHHYFQTHHSMISRMKFASKVPIFLSNLEELGDLIIECVNNPDPAARSKYGLTPMSIYSKDELLNDKINQQSIVLSDSKSYKNPEICSIHELSSDKPTPEKFNWADKGYVTPVRNQAQCGSCYIFASIGAMESQYMIRVEKKPIDLSEQALLNCLDYGCNGGYPPDVMEEMIETGVSLEKDAPYAEKAKSCKNYPIFMKGDYMCEHSDLQNHHIKRLILRNGPAVVAINSHEIKQLKGEFNGIEKVQALHNNDTELNDCYNMEIGDHTYNIFTDSLYTIIHHYFQTHHSMISRMKFASKVPIFLSNLEELGDLIIECVNNPDPAARSKYGLTLMSIYSKDEFLNDKINQQQSMVLSDSKSYKNPEICSIHELSSDKPTPEKFNWADKGYVTPVRNQAQCGSCYIFAAIGAMESQYMIRVEKKPIDLSEQALLNCLDYGCDGGHSSVVMEEMIETGVSLEKDAPYAEKVKSCKNYPIFMKGDYMCQHYDLQNHHIKRLILRNGPAVVSINADKIASLKGEFNSKCKSKETNHAVLLVGWNEKYWIIKNSWTEDWGKKGYLYMPIKDCNCELQISPNTKLENLFPDLDETVQYQFLLENQINECYDKNPVLRMINVGVTLEKYAPYEQRTNQCKNFPIFMKANGYCFFDDFKDELIKRMILRNGPAVVALNDNQFHYLKGPFNGKCKNSYPNHTLLLVGWNEKYWIIKNSWSTNWGVDGYLYLPINGSNCGINFVFGQIIVDSHHK</sequence>
<comment type="caution">
    <text evidence="8">The sequence shown here is derived from an EMBL/GenBank/DDBJ whole genome shotgun (WGS) entry which is preliminary data.</text>
</comment>
<keyword evidence="2" id="KW-0645">Protease</keyword>
<dbReference type="EMBL" id="JAPWDV010000001">
    <property type="protein sequence ID" value="KAJ6223403.1"/>
    <property type="molecule type" value="Genomic_DNA"/>
</dbReference>
<dbReference type="Proteomes" id="UP001142055">
    <property type="component" value="Chromosome 1"/>
</dbReference>
<dbReference type="InterPro" id="IPR013128">
    <property type="entry name" value="Peptidase_C1A"/>
</dbReference>
<dbReference type="GO" id="GO:0006508">
    <property type="term" value="P:proteolysis"/>
    <property type="evidence" value="ECO:0007669"/>
    <property type="project" value="UniProtKB-KW"/>
</dbReference>
<feature type="chain" id="PRO_5040287530" description="Peptidase C1A papain C-terminal domain-containing protein" evidence="6">
    <location>
        <begin position="19"/>
        <end position="833"/>
    </location>
</feature>